<dbReference type="SMART" id="SM01043">
    <property type="entry name" value="BTAD"/>
    <property type="match status" value="1"/>
</dbReference>
<evidence type="ECO:0000256" key="4">
    <source>
        <dbReference type="ARBA" id="ARBA00023125"/>
    </source>
</evidence>
<dbReference type="GO" id="GO:0000160">
    <property type="term" value="P:phosphorelay signal transduction system"/>
    <property type="evidence" value="ECO:0007669"/>
    <property type="project" value="UniProtKB-KW"/>
</dbReference>
<evidence type="ECO:0000259" key="7">
    <source>
        <dbReference type="SMART" id="SM00862"/>
    </source>
</evidence>
<dbReference type="InterPro" id="IPR016032">
    <property type="entry name" value="Sig_transdc_resp-reg_C-effctor"/>
</dbReference>
<dbReference type="EMBL" id="FJ392609">
    <property type="protein sequence ID" value="ACJ24893.1"/>
    <property type="molecule type" value="Genomic_DNA"/>
</dbReference>
<dbReference type="InterPro" id="IPR011990">
    <property type="entry name" value="TPR-like_helical_dom_sf"/>
</dbReference>
<dbReference type="GO" id="GO:0003677">
    <property type="term" value="F:DNA binding"/>
    <property type="evidence" value="ECO:0007669"/>
    <property type="project" value="UniProtKB-KW"/>
</dbReference>
<accession>B7TWP2</accession>
<dbReference type="Gene3D" id="1.25.40.10">
    <property type="entry name" value="Tetratricopeptide repeat domain"/>
    <property type="match status" value="1"/>
</dbReference>
<evidence type="ECO:0000256" key="3">
    <source>
        <dbReference type="ARBA" id="ARBA00023015"/>
    </source>
</evidence>
<sequence>MVGSGPGRVRAGVVRSGFRPSVRPRARPRRRRSSAAAPPISEDNESVRYLILGATEARDSHGQPLPLGAGARLRALLTALALRAARALPVPVDVLIGEVWADDPPQDPPAALQALVGRLRRVVGRAAVDSGPGGYRLVTPADEVDLFRFERLVGEGSRALDSGDAETAAGTLRAALALWRGPAFADLPDRESAAARPEALRTTALYRRIEADLALGRAVEVVPELRELVAGDPLHEPFQAQLIRALSAAGRPADALTAYEDARRAIADRLGSRPGTELAGLHARLLRGDRPADARRGAADGRNGTGTPYGPPWGALDVPPAPGPAPGPASGVTADGGSPTRELRAPGIPAVGDRPPHDAPNAGSAPVSAPAPGAGTPAPDGRPRSAPADGGPDHGAGSG</sequence>
<keyword evidence="5" id="KW-0804">Transcription</keyword>
<evidence type="ECO:0000256" key="5">
    <source>
        <dbReference type="ARBA" id="ARBA00023163"/>
    </source>
</evidence>
<dbReference type="Pfam" id="PF03704">
    <property type="entry name" value="BTAD"/>
    <property type="match status" value="1"/>
</dbReference>
<feature type="compositionally biased region" description="Basic and acidic residues" evidence="6">
    <location>
        <begin position="289"/>
        <end position="299"/>
    </location>
</feature>
<dbReference type="InterPro" id="IPR036388">
    <property type="entry name" value="WH-like_DNA-bd_sf"/>
</dbReference>
<dbReference type="InterPro" id="IPR001867">
    <property type="entry name" value="OmpR/PhoB-type_DNA-bd"/>
</dbReference>
<evidence type="ECO:0000256" key="1">
    <source>
        <dbReference type="ARBA" id="ARBA00005820"/>
    </source>
</evidence>
<feature type="region of interest" description="Disordered" evidence="6">
    <location>
        <begin position="1"/>
        <end position="39"/>
    </location>
</feature>
<keyword evidence="4" id="KW-0238">DNA-binding</keyword>
<proteinExistence type="inferred from homology"/>
<dbReference type="InterPro" id="IPR005158">
    <property type="entry name" value="BTAD"/>
</dbReference>
<dbReference type="PANTHER" id="PTHR35807:SF1">
    <property type="entry name" value="TRANSCRIPTIONAL REGULATOR REDD"/>
    <property type="match status" value="1"/>
</dbReference>
<reference evidence="9" key="1">
    <citation type="submission" date="2008-10" db="EMBL/GenBank/DDBJ databases">
        <title>Deciphering pactamycin biosynthesis and engineered production of new pactamycin analogs.</title>
        <authorList>
            <person name="Ito T."/>
            <person name="Roongsawang N."/>
            <person name="Shirasaka N."/>
            <person name="Lu W."/>
            <person name="Flatt P."/>
            <person name="Kasanah N."/>
            <person name="Miranda C."/>
            <person name="Mahmud T."/>
        </authorList>
    </citation>
    <scope>NUCLEOTIDE SEQUENCE</scope>
    <source>
        <strain evidence="9">ATCC 27456</strain>
    </source>
</reference>
<dbReference type="SUPFAM" id="SSF48452">
    <property type="entry name" value="TPR-like"/>
    <property type="match status" value="1"/>
</dbReference>
<keyword evidence="3" id="KW-0805">Transcription regulation</keyword>
<evidence type="ECO:0000313" key="9">
    <source>
        <dbReference type="EMBL" id="ACJ24893.1"/>
    </source>
</evidence>
<dbReference type="AlphaFoldDB" id="B7TWP2"/>
<feature type="domain" description="OmpR/PhoB-type" evidence="7">
    <location>
        <begin position="62"/>
        <end position="137"/>
    </location>
</feature>
<dbReference type="SUPFAM" id="SSF46894">
    <property type="entry name" value="C-terminal effector domain of the bipartite response regulators"/>
    <property type="match status" value="1"/>
</dbReference>
<protein>
    <submittedName>
        <fullName evidence="9">Multi-domain regulatory protein</fullName>
    </submittedName>
</protein>
<name>B7TWP2_9ACTN</name>
<feature type="compositionally biased region" description="Low complexity" evidence="6">
    <location>
        <begin position="359"/>
        <end position="390"/>
    </location>
</feature>
<dbReference type="SMART" id="SM00862">
    <property type="entry name" value="Trans_reg_C"/>
    <property type="match status" value="1"/>
</dbReference>
<feature type="compositionally biased region" description="Basic residues" evidence="6">
    <location>
        <begin position="22"/>
        <end position="33"/>
    </location>
</feature>
<feature type="region of interest" description="Disordered" evidence="6">
    <location>
        <begin position="289"/>
        <end position="399"/>
    </location>
</feature>
<dbReference type="GO" id="GO:0006355">
    <property type="term" value="P:regulation of DNA-templated transcription"/>
    <property type="evidence" value="ECO:0007669"/>
    <property type="project" value="InterPro"/>
</dbReference>
<evidence type="ECO:0000256" key="6">
    <source>
        <dbReference type="SAM" id="MobiDB-lite"/>
    </source>
</evidence>
<comment type="similarity">
    <text evidence="1">Belongs to the AfsR/DnrI/RedD regulatory family.</text>
</comment>
<keyword evidence="2" id="KW-0902">Two-component regulatory system</keyword>
<dbReference type="InterPro" id="IPR051677">
    <property type="entry name" value="AfsR-DnrI-RedD_regulator"/>
</dbReference>
<dbReference type="PANTHER" id="PTHR35807">
    <property type="entry name" value="TRANSCRIPTIONAL REGULATOR REDD-RELATED"/>
    <property type="match status" value="1"/>
</dbReference>
<dbReference type="CDD" id="cd15831">
    <property type="entry name" value="BTAD"/>
    <property type="match status" value="1"/>
</dbReference>
<evidence type="ECO:0000259" key="8">
    <source>
        <dbReference type="SMART" id="SM01043"/>
    </source>
</evidence>
<dbReference type="Gene3D" id="1.10.10.10">
    <property type="entry name" value="Winged helix-like DNA-binding domain superfamily/Winged helix DNA-binding domain"/>
    <property type="match status" value="1"/>
</dbReference>
<evidence type="ECO:0000256" key="2">
    <source>
        <dbReference type="ARBA" id="ARBA00023012"/>
    </source>
</evidence>
<feature type="non-terminal residue" evidence="9">
    <location>
        <position position="399"/>
    </location>
</feature>
<organism evidence="9">
    <name type="scientific">Streptomyces pactum</name>
    <dbReference type="NCBI Taxonomy" id="68249"/>
    <lineage>
        <taxon>Bacteria</taxon>
        <taxon>Bacillati</taxon>
        <taxon>Actinomycetota</taxon>
        <taxon>Actinomycetes</taxon>
        <taxon>Kitasatosporales</taxon>
        <taxon>Streptomycetaceae</taxon>
        <taxon>Streptomyces</taxon>
    </lineage>
</organism>
<feature type="domain" description="Bacterial transcriptional activator" evidence="8">
    <location>
        <begin position="144"/>
        <end position="286"/>
    </location>
</feature>